<proteinExistence type="inferred from homology"/>
<evidence type="ECO:0000256" key="1">
    <source>
        <dbReference type="ARBA" id="ARBA00006484"/>
    </source>
</evidence>
<dbReference type="InterPro" id="IPR002347">
    <property type="entry name" value="SDR_fam"/>
</dbReference>
<dbReference type="PANTHER" id="PTHR42879:SF2">
    <property type="entry name" value="3-OXOACYL-[ACYL-CARRIER-PROTEIN] REDUCTASE FABG"/>
    <property type="match status" value="1"/>
</dbReference>
<dbReference type="PANTHER" id="PTHR42879">
    <property type="entry name" value="3-OXOACYL-(ACYL-CARRIER-PROTEIN) REDUCTASE"/>
    <property type="match status" value="1"/>
</dbReference>
<reference evidence="2" key="2">
    <citation type="journal article" date="2014" name="ISME J.">
        <title>Microbial stratification in low pH oxic and suboxic macroscopic growths along an acid mine drainage.</title>
        <authorList>
            <person name="Mendez-Garcia C."/>
            <person name="Mesa V."/>
            <person name="Sprenger R.R."/>
            <person name="Richter M."/>
            <person name="Diez M.S."/>
            <person name="Solano J."/>
            <person name="Bargiela R."/>
            <person name="Golyshina O.V."/>
            <person name="Manteca A."/>
            <person name="Ramos J.L."/>
            <person name="Gallego J.R."/>
            <person name="Llorente I."/>
            <person name="Martins Dos Santos V.A."/>
            <person name="Jensen O.N."/>
            <person name="Pelaez A.I."/>
            <person name="Sanchez J."/>
            <person name="Ferrer M."/>
        </authorList>
    </citation>
    <scope>NUCLEOTIDE SEQUENCE</scope>
</reference>
<dbReference type="AlphaFoldDB" id="T0Z6J3"/>
<dbReference type="PRINTS" id="PR00080">
    <property type="entry name" value="SDRFAMILY"/>
</dbReference>
<dbReference type="PRINTS" id="PR00081">
    <property type="entry name" value="GDHRDH"/>
</dbReference>
<sequence length="259" mass="27132">MPVPGNQRESRSMAGRVVLVTGGSRGIGRAIAQDLGKAGAELAVGYVHDRKAAESLVSELIGTGASGRAFRADLSRPPEVRRLLARVGSWRGRLDGLVTCGGIYRGATVEGTPASEWEEVLRVDLIGSFETVREALPLLRAGRDPAVVTISSVLGSHPAIGGVAYQAAKAGVEQMTRVLARELAPTVRVNGVAPGFIRTDLNRGGHEDPHYHRFVSEGTPLGRWGEPEDVGPAVRFLLGPGSRNVTGVVLGVDGGIPLG</sequence>
<dbReference type="Pfam" id="PF13561">
    <property type="entry name" value="adh_short_C2"/>
    <property type="match status" value="1"/>
</dbReference>
<organism evidence="2">
    <name type="scientific">mine drainage metagenome</name>
    <dbReference type="NCBI Taxonomy" id="410659"/>
    <lineage>
        <taxon>unclassified sequences</taxon>
        <taxon>metagenomes</taxon>
        <taxon>ecological metagenomes</taxon>
    </lineage>
</organism>
<dbReference type="InterPro" id="IPR050259">
    <property type="entry name" value="SDR"/>
</dbReference>
<comment type="caution">
    <text evidence="2">The sequence shown here is derived from an EMBL/GenBank/DDBJ whole genome shotgun (WGS) entry which is preliminary data.</text>
</comment>
<evidence type="ECO:0000313" key="2">
    <source>
        <dbReference type="EMBL" id="EQD43646.1"/>
    </source>
</evidence>
<dbReference type="InterPro" id="IPR036291">
    <property type="entry name" value="NAD(P)-bd_dom_sf"/>
</dbReference>
<reference evidence="2" key="1">
    <citation type="submission" date="2013-08" db="EMBL/GenBank/DDBJ databases">
        <authorList>
            <person name="Mendez C."/>
            <person name="Richter M."/>
            <person name="Ferrer M."/>
            <person name="Sanchez J."/>
        </authorList>
    </citation>
    <scope>NUCLEOTIDE SEQUENCE</scope>
</reference>
<dbReference type="Gene3D" id="3.40.50.720">
    <property type="entry name" value="NAD(P)-binding Rossmann-like Domain"/>
    <property type="match status" value="1"/>
</dbReference>
<name>T0Z6J3_9ZZZZ</name>
<accession>T0Z6J3</accession>
<comment type="similarity">
    <text evidence="1">Belongs to the short-chain dehydrogenases/reductases (SDR) family.</text>
</comment>
<protein>
    <submittedName>
        <fullName evidence="2">3-oxoacyl-(Acyl-carrier-protein) reductase</fullName>
    </submittedName>
</protein>
<dbReference type="FunFam" id="3.40.50.720:FF:000084">
    <property type="entry name" value="Short-chain dehydrogenase reductase"/>
    <property type="match status" value="1"/>
</dbReference>
<dbReference type="EMBL" id="AUZY01009038">
    <property type="protein sequence ID" value="EQD43646.1"/>
    <property type="molecule type" value="Genomic_DNA"/>
</dbReference>
<dbReference type="SUPFAM" id="SSF51735">
    <property type="entry name" value="NAD(P)-binding Rossmann-fold domains"/>
    <property type="match status" value="1"/>
</dbReference>
<dbReference type="CDD" id="cd05233">
    <property type="entry name" value="SDR_c"/>
    <property type="match status" value="1"/>
</dbReference>
<gene>
    <name evidence="2" type="ORF">B1B_13711</name>
</gene>